<dbReference type="GO" id="GO:0005758">
    <property type="term" value="C:mitochondrial intermembrane space"/>
    <property type="evidence" value="ECO:0007669"/>
    <property type="project" value="InterPro"/>
</dbReference>
<comment type="similarity">
    <text evidence="1">Belongs to the MIX23 family.</text>
</comment>
<dbReference type="OrthoDB" id="5593818at2759"/>
<evidence type="ECO:0000256" key="3">
    <source>
        <dbReference type="ARBA" id="ARBA00030733"/>
    </source>
</evidence>
<dbReference type="KEGG" id="char:105890287"/>
<evidence type="ECO:0000313" key="4">
    <source>
        <dbReference type="Proteomes" id="UP000515152"/>
    </source>
</evidence>
<protein>
    <recommendedName>
        <fullName evidence="2">Protein MIX23</fullName>
    </recommendedName>
    <alternativeName>
        <fullName evidence="3">Coiled-coil domain-containing protein 58</fullName>
    </alternativeName>
</protein>
<dbReference type="PANTHER" id="PTHR31905">
    <property type="entry name" value="COILED-COIL DOMAIN-CONTAINING PROTEIN 58"/>
    <property type="match status" value="1"/>
</dbReference>
<dbReference type="InterPro" id="IPR019171">
    <property type="entry name" value="MIX23"/>
</dbReference>
<dbReference type="Pfam" id="PF09774">
    <property type="entry name" value="MIX23"/>
    <property type="match status" value="1"/>
</dbReference>
<dbReference type="Proteomes" id="UP000515152">
    <property type="component" value="Chromosome 17"/>
</dbReference>
<gene>
    <name evidence="5" type="primary">mix23</name>
</gene>
<evidence type="ECO:0000256" key="2">
    <source>
        <dbReference type="ARBA" id="ARBA00024228"/>
    </source>
</evidence>
<dbReference type="PANTHER" id="PTHR31905:SF2">
    <property type="entry name" value="PROTEIN MIX23"/>
    <property type="match status" value="1"/>
</dbReference>
<accession>A0A6P3VHF5</accession>
<organism evidence="4 5">
    <name type="scientific">Clupea harengus</name>
    <name type="common">Atlantic herring</name>
    <dbReference type="NCBI Taxonomy" id="7950"/>
    <lineage>
        <taxon>Eukaryota</taxon>
        <taxon>Metazoa</taxon>
        <taxon>Chordata</taxon>
        <taxon>Craniata</taxon>
        <taxon>Vertebrata</taxon>
        <taxon>Euteleostomi</taxon>
        <taxon>Actinopterygii</taxon>
        <taxon>Neopterygii</taxon>
        <taxon>Teleostei</taxon>
        <taxon>Clupei</taxon>
        <taxon>Clupeiformes</taxon>
        <taxon>Clupeoidei</taxon>
        <taxon>Clupeidae</taxon>
        <taxon>Clupea</taxon>
    </lineage>
</organism>
<reference evidence="5" key="1">
    <citation type="submission" date="2025-08" db="UniProtKB">
        <authorList>
            <consortium name="RefSeq"/>
        </authorList>
    </citation>
    <scope>IDENTIFICATION</scope>
</reference>
<sequence>MSAWTLQTNMAAPGGTLNCEDFSMFQEVLKAMRTQDDRIVHTLNTTVPTASFSGKVDAAQTCKDLYESLIEAHTSRGKAIKGCIAETSAVVGRLREERVKDSDNLSLIKQLRKEQTKLKLMQSELNVEEVVNDRSMKVFNERCRIHYTPPKIQ</sequence>
<dbReference type="AlphaFoldDB" id="A0A6P3VHF5"/>
<dbReference type="GeneID" id="105890287"/>
<proteinExistence type="inferred from homology"/>
<dbReference type="CTD" id="131076"/>
<name>A0A6P3VHF5_CLUHA</name>
<evidence type="ECO:0000256" key="1">
    <source>
        <dbReference type="ARBA" id="ARBA00024204"/>
    </source>
</evidence>
<dbReference type="RefSeq" id="XP_012671754.2">
    <property type="nucleotide sequence ID" value="XM_012816300.2"/>
</dbReference>
<evidence type="ECO:0000313" key="5">
    <source>
        <dbReference type="RefSeq" id="XP_012671754.2"/>
    </source>
</evidence>
<keyword evidence="4" id="KW-1185">Reference proteome</keyword>